<evidence type="ECO:0000313" key="2">
    <source>
        <dbReference type="Proteomes" id="UP000199691"/>
    </source>
</evidence>
<dbReference type="SUPFAM" id="SSF53756">
    <property type="entry name" value="UDP-Glycosyltransferase/glycogen phosphorylase"/>
    <property type="match status" value="1"/>
</dbReference>
<accession>A0A1H0R0I5</accession>
<dbReference type="Proteomes" id="UP000199691">
    <property type="component" value="Unassembled WGS sequence"/>
</dbReference>
<gene>
    <name evidence="1" type="ORF">SAMN05421507_106102</name>
</gene>
<keyword evidence="2" id="KW-1185">Reference proteome</keyword>
<proteinExistence type="predicted"/>
<dbReference type="Gene3D" id="3.40.50.2000">
    <property type="entry name" value="Glycogen Phosphorylase B"/>
    <property type="match status" value="2"/>
</dbReference>
<reference evidence="2" key="1">
    <citation type="submission" date="2016-10" db="EMBL/GenBank/DDBJ databases">
        <authorList>
            <person name="Varghese N."/>
            <person name="Submissions S."/>
        </authorList>
    </citation>
    <scope>NUCLEOTIDE SEQUENCE [LARGE SCALE GENOMIC DNA]</scope>
    <source>
        <strain evidence="2">CGMCC 4.6609</strain>
    </source>
</reference>
<name>A0A1H0R0I5_9PSEU</name>
<dbReference type="STRING" id="641025.SAMN05421507_106102"/>
<dbReference type="AlphaFoldDB" id="A0A1H0R0I5"/>
<organism evidence="1 2">
    <name type="scientific">Lentzea jiangxiensis</name>
    <dbReference type="NCBI Taxonomy" id="641025"/>
    <lineage>
        <taxon>Bacteria</taxon>
        <taxon>Bacillati</taxon>
        <taxon>Actinomycetota</taxon>
        <taxon>Actinomycetes</taxon>
        <taxon>Pseudonocardiales</taxon>
        <taxon>Pseudonocardiaceae</taxon>
        <taxon>Lentzea</taxon>
    </lineage>
</organism>
<evidence type="ECO:0000313" key="1">
    <source>
        <dbReference type="EMBL" id="SDP22977.1"/>
    </source>
</evidence>
<sequence length="72" mass="7607">MLAVDAGCAWLVGTDTTRILAEAGRVLGFRLRLPLGRNPFGDGRAAVRVCSALEGLAALPRREPYATLAGVR</sequence>
<dbReference type="EMBL" id="FNIX01000006">
    <property type="protein sequence ID" value="SDP22977.1"/>
    <property type="molecule type" value="Genomic_DNA"/>
</dbReference>
<protein>
    <submittedName>
        <fullName evidence="1">UDP-N-acetylglucosamine 2-epimerase (Non-hydrolysing)</fullName>
    </submittedName>
</protein>